<evidence type="ECO:0000313" key="8">
    <source>
        <dbReference type="Proteomes" id="UP000184485"/>
    </source>
</evidence>
<evidence type="ECO:0000256" key="5">
    <source>
        <dbReference type="SAM" id="SignalP"/>
    </source>
</evidence>
<evidence type="ECO:0000259" key="6">
    <source>
        <dbReference type="Pfam" id="PF09864"/>
    </source>
</evidence>
<organism evidence="7 8">
    <name type="scientific">Kaistia soli DSM 19436</name>
    <dbReference type="NCBI Taxonomy" id="1122133"/>
    <lineage>
        <taxon>Bacteria</taxon>
        <taxon>Pseudomonadati</taxon>
        <taxon>Pseudomonadota</taxon>
        <taxon>Alphaproteobacteria</taxon>
        <taxon>Hyphomicrobiales</taxon>
        <taxon>Kaistiaceae</taxon>
        <taxon>Kaistia</taxon>
    </lineage>
</organism>
<dbReference type="RefSeq" id="WP_073051721.1">
    <property type="nucleotide sequence ID" value="NZ_FQUP01000001.1"/>
</dbReference>
<reference evidence="7 8" key="1">
    <citation type="submission" date="2016-11" db="EMBL/GenBank/DDBJ databases">
        <authorList>
            <person name="Jaros S."/>
            <person name="Januszkiewicz K."/>
            <person name="Wedrychowicz H."/>
        </authorList>
    </citation>
    <scope>NUCLEOTIDE SEQUENCE [LARGE SCALE GENOMIC DNA]</scope>
    <source>
        <strain evidence="7 8">DSM 19436</strain>
    </source>
</reference>
<evidence type="ECO:0000256" key="3">
    <source>
        <dbReference type="ARBA" id="ARBA00023139"/>
    </source>
</evidence>
<feature type="domain" description="C-type lysozyme inhibitor" evidence="6">
    <location>
        <begin position="32"/>
        <end position="97"/>
    </location>
</feature>
<keyword evidence="8" id="KW-1185">Reference proteome</keyword>
<sequence>MTKTLCRTTSGLLAGALLIAAGPAFADATAHYTCKNGLTFVAAFTTTPGSVALAFADGRKVTLPQAVSADGGRYVKGKTEFWIKGQGGTLTRAGKTTNCQASN</sequence>
<keyword evidence="3" id="KW-0564">Palmitate</keyword>
<name>A0A1M4X0R5_9HYPH</name>
<feature type="signal peptide" evidence="5">
    <location>
        <begin position="1"/>
        <end position="26"/>
    </location>
</feature>
<keyword evidence="4" id="KW-0449">Lipoprotein</keyword>
<dbReference type="EMBL" id="FQUP01000001">
    <property type="protein sequence ID" value="SHE86967.1"/>
    <property type="molecule type" value="Genomic_DNA"/>
</dbReference>
<evidence type="ECO:0000256" key="1">
    <source>
        <dbReference type="ARBA" id="ARBA00022729"/>
    </source>
</evidence>
<keyword evidence="2" id="KW-0472">Membrane</keyword>
<dbReference type="Proteomes" id="UP000184485">
    <property type="component" value="Unassembled WGS sequence"/>
</dbReference>
<dbReference type="Gene3D" id="2.40.128.200">
    <property type="match status" value="1"/>
</dbReference>
<feature type="chain" id="PRO_5012544700" evidence="5">
    <location>
        <begin position="27"/>
        <end position="103"/>
    </location>
</feature>
<evidence type="ECO:0000256" key="4">
    <source>
        <dbReference type="ARBA" id="ARBA00023288"/>
    </source>
</evidence>
<evidence type="ECO:0000313" key="7">
    <source>
        <dbReference type="EMBL" id="SHE86967.1"/>
    </source>
</evidence>
<dbReference type="SUPFAM" id="SSF141488">
    <property type="entry name" value="YdhA-like"/>
    <property type="match status" value="1"/>
</dbReference>
<gene>
    <name evidence="7" type="ORF">SAMN02745157_1114</name>
</gene>
<keyword evidence="1 5" id="KW-0732">Signal</keyword>
<dbReference type="InterPro" id="IPR018660">
    <property type="entry name" value="MliC"/>
</dbReference>
<dbReference type="InterPro" id="IPR036328">
    <property type="entry name" value="MliC_sf"/>
</dbReference>
<dbReference type="OrthoDB" id="8163043at2"/>
<dbReference type="AlphaFoldDB" id="A0A1M4X0R5"/>
<protein>
    <submittedName>
        <fullName evidence="7">Membrane-bound inhibitor of C-type lysozyme</fullName>
    </submittedName>
</protein>
<proteinExistence type="predicted"/>
<dbReference type="STRING" id="1122133.SAMN02745157_1114"/>
<accession>A0A1M4X0R5</accession>
<dbReference type="Pfam" id="PF09864">
    <property type="entry name" value="MliC"/>
    <property type="match status" value="1"/>
</dbReference>
<evidence type="ECO:0000256" key="2">
    <source>
        <dbReference type="ARBA" id="ARBA00023136"/>
    </source>
</evidence>